<proteinExistence type="predicted"/>
<gene>
    <name evidence="2" type="ORF">SNOG_13144</name>
</gene>
<protein>
    <submittedName>
        <fullName evidence="2">Uncharacterized protein</fullName>
    </submittedName>
</protein>
<feature type="compositionally biased region" description="Pro residues" evidence="1">
    <location>
        <begin position="56"/>
        <end position="66"/>
    </location>
</feature>
<dbReference type="Proteomes" id="UP000001055">
    <property type="component" value="Unassembled WGS sequence"/>
</dbReference>
<organism evidence="2 3">
    <name type="scientific">Phaeosphaeria nodorum (strain SN15 / ATCC MYA-4574 / FGSC 10173)</name>
    <name type="common">Glume blotch fungus</name>
    <name type="synonym">Parastagonospora nodorum</name>
    <dbReference type="NCBI Taxonomy" id="321614"/>
    <lineage>
        <taxon>Eukaryota</taxon>
        <taxon>Fungi</taxon>
        <taxon>Dikarya</taxon>
        <taxon>Ascomycota</taxon>
        <taxon>Pezizomycotina</taxon>
        <taxon>Dothideomycetes</taxon>
        <taxon>Pleosporomycetidae</taxon>
        <taxon>Pleosporales</taxon>
        <taxon>Pleosporineae</taxon>
        <taxon>Phaeosphaeriaceae</taxon>
        <taxon>Parastagonospora</taxon>
    </lineage>
</organism>
<name>Q0U520_PHANO</name>
<dbReference type="VEuPathDB" id="FungiDB:JI435_447490"/>
<evidence type="ECO:0000256" key="1">
    <source>
        <dbReference type="SAM" id="MobiDB-lite"/>
    </source>
</evidence>
<sequence length="271" mass="30777">MTKASTTKYSNRHFISRAYTILGNMLEPHCEHLCRIHQMQHQTPSAFYKHIHSPYATPPATPPPALLPRKRPPLRRNTTLPTPDPFTVKRHPLPSNSPLLLSKPLPQTPTNFSDLFTSTPLLPSPPCPTPSLRQSRRVWTWSPTPPPRRVHLPLPLRKRPVVPRRQSSSSSEEMVFRRAGTWPVRTTTPSVWPSAPPAVDYGNARECLRILNEYVLDEKGESEVKKMWEFKRGRIGNVGVRELELEIGDLKAREAMMLSGEMTKLGLEPGE</sequence>
<accession>Q0U520</accession>
<evidence type="ECO:0000313" key="2">
    <source>
        <dbReference type="EMBL" id="EAT79471.1"/>
    </source>
</evidence>
<dbReference type="HOGENOM" id="CLU_1027153_0_0_1"/>
<dbReference type="AlphaFoldDB" id="Q0U520"/>
<dbReference type="KEGG" id="pno:SNOG_13144"/>
<dbReference type="GeneID" id="5980272"/>
<dbReference type="EMBL" id="CH445349">
    <property type="protein sequence ID" value="EAT79471.1"/>
    <property type="molecule type" value="Genomic_DNA"/>
</dbReference>
<dbReference type="RefSeq" id="XP_001803357.1">
    <property type="nucleotide sequence ID" value="XM_001803305.1"/>
</dbReference>
<feature type="region of interest" description="Disordered" evidence="1">
    <location>
        <begin position="51"/>
        <end position="91"/>
    </location>
</feature>
<evidence type="ECO:0000313" key="3">
    <source>
        <dbReference type="Proteomes" id="UP000001055"/>
    </source>
</evidence>
<dbReference type="InParanoid" id="Q0U520"/>
<reference evidence="3" key="1">
    <citation type="journal article" date="2007" name="Plant Cell">
        <title>Dothideomycete-plant interactions illuminated by genome sequencing and EST analysis of the wheat pathogen Stagonospora nodorum.</title>
        <authorList>
            <person name="Hane J.K."/>
            <person name="Lowe R.G."/>
            <person name="Solomon P.S."/>
            <person name="Tan K.C."/>
            <person name="Schoch C.L."/>
            <person name="Spatafora J.W."/>
            <person name="Crous P.W."/>
            <person name="Kodira C."/>
            <person name="Birren B.W."/>
            <person name="Galagan J.E."/>
            <person name="Torriani S.F."/>
            <person name="McDonald B.A."/>
            <person name="Oliver R.P."/>
        </authorList>
    </citation>
    <scope>NUCLEOTIDE SEQUENCE [LARGE SCALE GENOMIC DNA]</scope>
    <source>
        <strain evidence="3">SN15 / ATCC MYA-4574 / FGSC 10173</strain>
    </source>
</reference>